<dbReference type="PANTHER" id="PTHR43431:SF7">
    <property type="entry name" value="OXIDOREDUCTASE, SHORT CHAIN DEHYDROGENASE_REDUCTASE FAMILY (AFU_ORTHOLOGUE AFUA_5G14000)"/>
    <property type="match status" value="1"/>
</dbReference>
<dbReference type="OrthoDB" id="9799818at2"/>
<sequence>MPTIAIVGAGPGLGLSIARRFGREGFAVALLSRNQATLDDLAGQLTRDGITAAGFAADVLDRPSLVDALTRVEAQLGPIDVLEYSPAPAGRQNALNPIVEALDVTVESIQPEIEYYVYGAVTAIQHVLPGMLERGTGTLLVTTGASSALVFPRMGNIGIATAGLRNWVLALNASLADKGVYAAHVPLATFIGRGGPETQPDTIAEIYWELYTKRDQAERLYSTL</sequence>
<evidence type="ECO:0000313" key="1">
    <source>
        <dbReference type="EMBL" id="KJE20509.1"/>
    </source>
</evidence>
<dbReference type="Gene3D" id="3.40.50.720">
    <property type="entry name" value="NAD(P)-binding Rossmann-like Domain"/>
    <property type="match status" value="1"/>
</dbReference>
<dbReference type="SUPFAM" id="SSF51735">
    <property type="entry name" value="NAD(P)-binding Rossmann-fold domains"/>
    <property type="match status" value="1"/>
</dbReference>
<dbReference type="RefSeq" id="WP_044887671.1">
    <property type="nucleotide sequence ID" value="NZ_JYFN01000058.1"/>
</dbReference>
<reference evidence="1 2" key="2">
    <citation type="journal article" date="2016" name="Genome Announc.">
        <title>Permanent Draft Genome Sequences for Two Variants of Frankia sp. Strain CpI1, the First Frankia Strain Isolated from Root Nodules of Comptonia peregrina.</title>
        <authorList>
            <person name="Oshone R."/>
            <person name="Hurst S.G.IV."/>
            <person name="Abebe-Akele F."/>
            <person name="Simpson S."/>
            <person name="Morris K."/>
            <person name="Thomas W.K."/>
            <person name="Tisa L.S."/>
        </authorList>
    </citation>
    <scope>NUCLEOTIDE SEQUENCE [LARGE SCALE GENOMIC DNA]</scope>
    <source>
        <strain evidence="2">CpI1-S</strain>
    </source>
</reference>
<protein>
    <submittedName>
        <fullName evidence="1">Short chain dehydrogenase</fullName>
    </submittedName>
</protein>
<dbReference type="InterPro" id="IPR002347">
    <property type="entry name" value="SDR_fam"/>
</dbReference>
<dbReference type="AlphaFoldDB" id="A0A0D8B997"/>
<name>A0A0D8B997_9ACTN</name>
<gene>
    <name evidence="1" type="ORF">FF36_05181</name>
</gene>
<dbReference type="Proteomes" id="UP000032545">
    <property type="component" value="Unassembled WGS sequence"/>
</dbReference>
<accession>A0A0D8B997</accession>
<dbReference type="InterPro" id="IPR036291">
    <property type="entry name" value="NAD(P)-bd_dom_sf"/>
</dbReference>
<dbReference type="EMBL" id="JYFN01000058">
    <property type="protein sequence ID" value="KJE20509.1"/>
    <property type="molecule type" value="Genomic_DNA"/>
</dbReference>
<keyword evidence="2" id="KW-1185">Reference proteome</keyword>
<comment type="caution">
    <text evidence="1">The sequence shown here is derived from an EMBL/GenBank/DDBJ whole genome shotgun (WGS) entry which is preliminary data.</text>
</comment>
<organism evidence="1 2">
    <name type="scientific">Frankia torreyi</name>
    <dbReference type="NCBI Taxonomy" id="1856"/>
    <lineage>
        <taxon>Bacteria</taxon>
        <taxon>Bacillati</taxon>
        <taxon>Actinomycetota</taxon>
        <taxon>Actinomycetes</taxon>
        <taxon>Frankiales</taxon>
        <taxon>Frankiaceae</taxon>
        <taxon>Frankia</taxon>
    </lineage>
</organism>
<evidence type="ECO:0000313" key="2">
    <source>
        <dbReference type="Proteomes" id="UP000032545"/>
    </source>
</evidence>
<reference evidence="2" key="1">
    <citation type="submission" date="2015-02" db="EMBL/GenBank/DDBJ databases">
        <title>Draft Genome of Frankia sp. CpI1-S.</title>
        <authorList>
            <person name="Oshone R.T."/>
            <person name="Ngom M."/>
            <person name="Ghodhbane-Gtari F."/>
            <person name="Gtari M."/>
            <person name="Morris K."/>
            <person name="Thomas K."/>
            <person name="Sen A."/>
            <person name="Tisa L.S."/>
        </authorList>
    </citation>
    <scope>NUCLEOTIDE SEQUENCE [LARGE SCALE GENOMIC DNA]</scope>
    <source>
        <strain evidence="2">CpI1-S</strain>
    </source>
</reference>
<proteinExistence type="predicted"/>
<dbReference type="PANTHER" id="PTHR43431">
    <property type="entry name" value="OXIDOREDUCTASE, SHORT CHAIN DEHYDROGENASE/REDUCTASE FAMILY (AFU_ORTHOLOGUE AFUA_5G14000)"/>
    <property type="match status" value="1"/>
</dbReference>
<dbReference type="PATRIC" id="fig|1502723.3.peg.5390"/>
<dbReference type="Pfam" id="PF00106">
    <property type="entry name" value="adh_short"/>
    <property type="match status" value="1"/>
</dbReference>